<dbReference type="RefSeq" id="WP_309850102.1">
    <property type="nucleotide sequence ID" value="NZ_BAAAIU010000044.1"/>
</dbReference>
<keyword evidence="1" id="KW-1133">Transmembrane helix</keyword>
<reference evidence="2" key="1">
    <citation type="submission" date="2023-07" db="EMBL/GenBank/DDBJ databases">
        <title>Sequencing the genomes of 1000 actinobacteria strains.</title>
        <authorList>
            <person name="Klenk H.-P."/>
        </authorList>
    </citation>
    <scope>NUCLEOTIDE SEQUENCE</scope>
    <source>
        <strain evidence="2">DSM 13988</strain>
    </source>
</reference>
<accession>A0AAE4C681</accession>
<evidence type="ECO:0000313" key="2">
    <source>
        <dbReference type="EMBL" id="MDR6891847.1"/>
    </source>
</evidence>
<organism evidence="2 3">
    <name type="scientific">Falsarthrobacter nasiphocae</name>
    <dbReference type="NCBI Taxonomy" id="189863"/>
    <lineage>
        <taxon>Bacteria</taxon>
        <taxon>Bacillati</taxon>
        <taxon>Actinomycetota</taxon>
        <taxon>Actinomycetes</taxon>
        <taxon>Micrococcales</taxon>
        <taxon>Micrococcaceae</taxon>
        <taxon>Falsarthrobacter</taxon>
    </lineage>
</organism>
<keyword evidence="3" id="KW-1185">Reference proteome</keyword>
<evidence type="ECO:0000256" key="1">
    <source>
        <dbReference type="SAM" id="Phobius"/>
    </source>
</evidence>
<evidence type="ECO:0000313" key="3">
    <source>
        <dbReference type="Proteomes" id="UP001247307"/>
    </source>
</evidence>
<evidence type="ECO:0008006" key="4">
    <source>
        <dbReference type="Google" id="ProtNLM"/>
    </source>
</evidence>
<gene>
    <name evidence="2" type="ORF">J2S35_000787</name>
</gene>
<comment type="caution">
    <text evidence="2">The sequence shown here is derived from an EMBL/GenBank/DDBJ whole genome shotgun (WGS) entry which is preliminary data.</text>
</comment>
<dbReference type="AlphaFoldDB" id="A0AAE4C681"/>
<sequence length="137" mass="15292">MEKVYLFIHILAAILTFGPLAVSTSMFPRLARDASDKAASTMARISRFYGFAALLVPVMGLMIPFVGGGPGLKMWHIESLVMTLVALGILLFWVVPMQRKTLVTPANERKSLFGKLHMSAGIFNIVWLFVLVRMVWH</sequence>
<proteinExistence type="predicted"/>
<feature type="transmembrane region" description="Helical" evidence="1">
    <location>
        <begin position="116"/>
        <end position="136"/>
    </location>
</feature>
<protein>
    <recommendedName>
        <fullName evidence="4">DUF2269 family protein</fullName>
    </recommendedName>
</protein>
<dbReference type="EMBL" id="JAVDUI010000001">
    <property type="protein sequence ID" value="MDR6891847.1"/>
    <property type="molecule type" value="Genomic_DNA"/>
</dbReference>
<name>A0AAE4C681_9MICC</name>
<keyword evidence="1" id="KW-0812">Transmembrane</keyword>
<feature type="transmembrane region" description="Helical" evidence="1">
    <location>
        <begin position="48"/>
        <end position="68"/>
    </location>
</feature>
<dbReference type="Proteomes" id="UP001247307">
    <property type="component" value="Unassembled WGS sequence"/>
</dbReference>
<feature type="transmembrane region" description="Helical" evidence="1">
    <location>
        <begin position="6"/>
        <end position="27"/>
    </location>
</feature>
<feature type="transmembrane region" description="Helical" evidence="1">
    <location>
        <begin position="74"/>
        <end position="95"/>
    </location>
</feature>
<keyword evidence="1" id="KW-0472">Membrane</keyword>